<name>A0A6C0BEA5_9ZZZZ</name>
<protein>
    <submittedName>
        <fullName evidence="1">Uncharacterized protein</fullName>
    </submittedName>
</protein>
<reference evidence="1" key="1">
    <citation type="journal article" date="2020" name="Nature">
        <title>Giant virus diversity and host interactions through global metagenomics.</title>
        <authorList>
            <person name="Schulz F."/>
            <person name="Roux S."/>
            <person name="Paez-Espino D."/>
            <person name="Jungbluth S."/>
            <person name="Walsh D.A."/>
            <person name="Denef V.J."/>
            <person name="McMahon K.D."/>
            <person name="Konstantinidis K.T."/>
            <person name="Eloe-Fadrosh E.A."/>
            <person name="Kyrpides N.C."/>
            <person name="Woyke T."/>
        </authorList>
    </citation>
    <scope>NUCLEOTIDE SEQUENCE</scope>
    <source>
        <strain evidence="1">GVMAG-M-3300010160-4</strain>
    </source>
</reference>
<evidence type="ECO:0000313" key="1">
    <source>
        <dbReference type="EMBL" id="QHS90124.1"/>
    </source>
</evidence>
<proteinExistence type="predicted"/>
<dbReference type="EMBL" id="MN739128">
    <property type="protein sequence ID" value="QHS90124.1"/>
    <property type="molecule type" value="Genomic_DNA"/>
</dbReference>
<organism evidence="1">
    <name type="scientific">viral metagenome</name>
    <dbReference type="NCBI Taxonomy" id="1070528"/>
    <lineage>
        <taxon>unclassified sequences</taxon>
        <taxon>metagenomes</taxon>
        <taxon>organismal metagenomes</taxon>
    </lineage>
</organism>
<dbReference type="AlphaFoldDB" id="A0A6C0BEA5"/>
<sequence length="35" mass="4257">MEDISNNLKINQFYFMKEYDPIHKKENNLNIGKNI</sequence>
<accession>A0A6C0BEA5</accession>